<dbReference type="EMBL" id="NQMM01000050">
    <property type="protein sequence ID" value="PKQ74079.1"/>
    <property type="molecule type" value="Genomic_DNA"/>
</dbReference>
<evidence type="ECO:0000313" key="2">
    <source>
        <dbReference type="Proteomes" id="UP000233467"/>
    </source>
</evidence>
<dbReference type="Proteomes" id="UP000233467">
    <property type="component" value="Unassembled WGS sequence"/>
</dbReference>
<comment type="caution">
    <text evidence="1">The sequence shown here is derived from an EMBL/GenBank/DDBJ whole genome shotgun (WGS) entry which is preliminary data.</text>
</comment>
<organism evidence="1 2">
    <name type="scientific">Aeromonas sobria</name>
    <dbReference type="NCBI Taxonomy" id="646"/>
    <lineage>
        <taxon>Bacteria</taxon>
        <taxon>Pseudomonadati</taxon>
        <taxon>Pseudomonadota</taxon>
        <taxon>Gammaproteobacteria</taxon>
        <taxon>Aeromonadales</taxon>
        <taxon>Aeromonadaceae</taxon>
        <taxon>Aeromonas</taxon>
    </lineage>
</organism>
<protein>
    <submittedName>
        <fullName evidence="1">Uncharacterized protein</fullName>
    </submittedName>
</protein>
<sequence length="44" mass="4774">MKPKWVRARKREKKACPGSMLQTGMLLFSATCGATVFLAACNGN</sequence>
<name>A0A2N3IR71_AERSO</name>
<evidence type="ECO:0000313" key="1">
    <source>
        <dbReference type="EMBL" id="PKQ74079.1"/>
    </source>
</evidence>
<accession>A0A2N3IR71</accession>
<gene>
    <name evidence="1" type="ORF">CJP16_17830</name>
</gene>
<dbReference type="AlphaFoldDB" id="A0A2N3IR71"/>
<proteinExistence type="predicted"/>
<reference evidence="1 2" key="1">
    <citation type="journal article" date="2017" name="Front. Microbiol.">
        <title>Strong Genomic and Phenotypic Heterogeneity in the Aeromonas sobria Species Complex.</title>
        <authorList>
            <person name="Gauthier J."/>
            <person name="Vincent A.T."/>
            <person name="Charette S.J."/>
            <person name="Derome N."/>
        </authorList>
    </citation>
    <scope>NUCLEOTIDE SEQUENCE [LARGE SCALE GENOMIC DNA]</scope>
    <source>
        <strain evidence="1 2">TM18</strain>
    </source>
</reference>
<keyword evidence="2" id="KW-1185">Reference proteome</keyword>